<evidence type="ECO:0000256" key="6">
    <source>
        <dbReference type="SAM" id="MobiDB-lite"/>
    </source>
</evidence>
<feature type="repeat" description="PPR" evidence="5">
    <location>
        <begin position="274"/>
        <end position="308"/>
    </location>
</feature>
<feature type="repeat" description="PPR" evidence="5">
    <location>
        <begin position="476"/>
        <end position="510"/>
    </location>
</feature>
<dbReference type="Gene3D" id="1.10.630.10">
    <property type="entry name" value="Cytochrome P450"/>
    <property type="match status" value="1"/>
</dbReference>
<dbReference type="PANTHER" id="PTHR47926:SF500">
    <property type="entry name" value="REPEAT-CONTAINING PROTEIN, PUTATIVE-RELATED"/>
    <property type="match status" value="1"/>
</dbReference>
<dbReference type="CDD" id="cd11064">
    <property type="entry name" value="CYP86A"/>
    <property type="match status" value="1"/>
</dbReference>
<organism evidence="8 9">
    <name type="scientific">Morella rubra</name>
    <name type="common">Chinese bayberry</name>
    <dbReference type="NCBI Taxonomy" id="262757"/>
    <lineage>
        <taxon>Eukaryota</taxon>
        <taxon>Viridiplantae</taxon>
        <taxon>Streptophyta</taxon>
        <taxon>Embryophyta</taxon>
        <taxon>Tracheophyta</taxon>
        <taxon>Spermatophyta</taxon>
        <taxon>Magnoliopsida</taxon>
        <taxon>eudicotyledons</taxon>
        <taxon>Gunneridae</taxon>
        <taxon>Pentapetalae</taxon>
        <taxon>rosids</taxon>
        <taxon>fabids</taxon>
        <taxon>Fagales</taxon>
        <taxon>Myricaceae</taxon>
        <taxon>Morella</taxon>
    </lineage>
</organism>
<dbReference type="PRINTS" id="PR00463">
    <property type="entry name" value="EP450I"/>
</dbReference>
<dbReference type="Gene3D" id="1.25.40.10">
    <property type="entry name" value="Tetratricopeptide repeat domain"/>
    <property type="match status" value="8"/>
</dbReference>
<dbReference type="Pfam" id="PF20431">
    <property type="entry name" value="E_motif"/>
    <property type="match status" value="2"/>
</dbReference>
<keyword evidence="4" id="KW-0349">Heme</keyword>
<evidence type="ECO:0000313" key="9">
    <source>
        <dbReference type="Proteomes" id="UP000516437"/>
    </source>
</evidence>
<feature type="region of interest" description="Disordered" evidence="6">
    <location>
        <begin position="1792"/>
        <end position="1825"/>
    </location>
</feature>
<dbReference type="PANTHER" id="PTHR47926">
    <property type="entry name" value="PENTATRICOPEPTIDE REPEAT-CONTAINING PROTEIN"/>
    <property type="match status" value="1"/>
</dbReference>
<feature type="repeat" description="PPR" evidence="5">
    <location>
        <begin position="882"/>
        <end position="916"/>
    </location>
</feature>
<dbReference type="Pfam" id="PF14432">
    <property type="entry name" value="DYW_deaminase"/>
    <property type="match status" value="1"/>
</dbReference>
<dbReference type="InterPro" id="IPR017972">
    <property type="entry name" value="Cyt_P450_CS"/>
</dbReference>
<dbReference type="Pfam" id="PF13041">
    <property type="entry name" value="PPR_2"/>
    <property type="match status" value="2"/>
</dbReference>
<gene>
    <name evidence="8" type="ORF">CJ030_MR6G022456</name>
</gene>
<dbReference type="FunFam" id="1.25.40.10:FF:000280">
    <property type="entry name" value="Pentatricopeptide repeat-containing protein"/>
    <property type="match status" value="1"/>
</dbReference>
<dbReference type="InterPro" id="IPR011990">
    <property type="entry name" value="TPR-like_helical_dom_sf"/>
</dbReference>
<comment type="cofactor">
    <cofactor evidence="4">
        <name>heme</name>
        <dbReference type="ChEBI" id="CHEBI:30413"/>
    </cofactor>
</comment>
<dbReference type="NCBIfam" id="TIGR00756">
    <property type="entry name" value="PPR"/>
    <property type="match status" value="9"/>
</dbReference>
<dbReference type="InterPro" id="IPR046960">
    <property type="entry name" value="PPR_At4g14850-like_plant"/>
</dbReference>
<dbReference type="SUPFAM" id="SSF48264">
    <property type="entry name" value="Cytochrome P450"/>
    <property type="match status" value="1"/>
</dbReference>
<dbReference type="GO" id="GO:0004497">
    <property type="term" value="F:monooxygenase activity"/>
    <property type="evidence" value="ECO:0007669"/>
    <property type="project" value="InterPro"/>
</dbReference>
<dbReference type="EMBL" id="RXIC02000024">
    <property type="protein sequence ID" value="KAB1211694.1"/>
    <property type="molecule type" value="Genomic_DNA"/>
</dbReference>
<dbReference type="GO" id="GO:0009451">
    <property type="term" value="P:RNA modification"/>
    <property type="evidence" value="ECO:0007669"/>
    <property type="project" value="InterPro"/>
</dbReference>
<feature type="repeat" description="PPR" evidence="5">
    <location>
        <begin position="983"/>
        <end position="1017"/>
    </location>
</feature>
<comment type="similarity">
    <text evidence="3">Belongs to the PPR family. PCMP-E subfamily.</text>
</comment>
<dbReference type="InterPro" id="IPR002885">
    <property type="entry name" value="PPR_rpt"/>
</dbReference>
<feature type="repeat" description="PPR" evidence="5">
    <location>
        <begin position="375"/>
        <end position="409"/>
    </location>
</feature>
<sequence>MSRKELLVKLFGTCKNANTAEQLHSQTLKAGLAHDSYFASTLNVLYAKYTRIQNARKLFDETPHRPVYLWNAMLGSYRREKLWEETLHLFHYMISDGIASEDKPDNFTIPIALKACAGLRALEYGRMIHGFVEKNDGIGKNIFVGSALIDLYSKCGKMSEALRVFKDFSRPDVVMWTSIVSGYEQNGYPEEAVTCFSRMVMVEHVNPDPVMLLSIVSACAQLLNYRLGSCVHGFAIRRAFDTDLSLVNSLLNLYAKTGSIKAAAKLFGMMPEKDVISWSSMVACHAHNGAAVEALNLFKEMIDGGFEPASCTLISALQACAMACNAEAGKKIHELAAWKGFDVEVSVSTALIDMYMKCFLPEKAMNVFQRIPEKDVVSWAALLSGYAHNGMAYKSMELFREMMYSETKPDAVAIVKIIAACSELGIIQQAICLHGYIVVSGFNNNIFVGASLIELYSKCGGIDDASKVFEGVMNKDVVIWSAMIAGYGIHGQGGEALKTFDLMIKSAAVRPNKVTFLSILSACSHAGLVEEGIEKFNRMSHKYRLKPESEHYAIMVDLLGRTGRLDEAMDIINQMPTPVGPHVWGSLLGACRIHHNIVMGEIVAKNLFQLDPNHVGYYLLLSHIYAVDERWNTVAEIRSQIKEKGLKKILGQSVVEIGNEVHSFVADDRFHRDSEQIYGFKRTSVYIDDWQLPGSIVCTCSPSAKPLDLIQSKPKSQIALCISSALRQCNNIRTLKKAHAKTFAYGLQHDTHLSTEIASFYVSFENVDAANVLFESIPKPSSYLWNIMIRGYATEARFGRSLGLYDKMRQKGLRPDKFAFPFALKSCAGLSNLQMGRLVHQHSVCCGCSNDLFVNAALVDMYAKCGDVQLARLVFDKMAVRDLVCWTSMISGYAHNGYNSETLDFSDLMRSSGIKPNRVSLLSVLLACGSLGALRKGEGFHNYVIQTGFVYDILVVTALMDMYANCGSLDLARRLFDEAAGKDVVCWSAMIACYGIHGDGRKAIDLLSEMAKAGVRPNHVTFTCVLSACSHSGLLEEGKRYFKLMKEGFGILPKLNHFSCMVDLLGRAGQLYEAKNLIDNMPVEPDTAIWGSLLGACRTYGNLNLAESVADILFQLDPLQAGYHVLLSNIYAAKSRWNKVEMVRKRMAGRGANKTQGFSLIEFDSKVYKFSVGDRSHHLSDKIYSALEELAVKMKRLGYVPLTDFVLHDIEEEGKEEALSYHSERLAIAFGLINTSPGTTIRLTKNLRICGDCHNAIKFISKIVHRIISELMGRFALPVKAFMALALSNPLAKWNKNSTIINWPVIGMVPGVLLNAQHIHEFVTGVLKHHGGTFEFKGPWFIATNFVMTSDPSNIHHILSKNFSNYEKGPEFREIFEPLGDGIISSDSDWWRYQRKVLQSMIKNSKFELFLEKVSRGMVEKGLIPILDHVSSLGIEVDLQDVFQRYTFDTVCLMVLGVDLNSLSLELPEVTYLKAFEQLEKSVFYRHITPKLCWKFQRSLQIGQEKKLRKAWKTFDQFLYQCISAKREELSRSRIKKTEDSKFDLLTAYIEHEEDGQMDVFPQSNTFIRDTAFTLMVAGKETVGSGLTWLLWLVATHASVEAKILEEINEQLPGNNENRRVFSVDELSKLVYLHAAICESLRLFPSIPLEHLHAVGSDILPSGHSINSNTRLLYSIYSMGRMESIWGKDCLEFKPERWISEEGQIVHFPSYKFITFNAGPRSCVGKHITFTLMKMVATSILLNYRVDVVEGHPIMPSISVVLHMKHGLKDKWIEVLKRAKQIEEQLMDIIDSSSGREVPKHETVKSGTEQHKGQGTRPKSKPDVETDNMRELLLSHYMHHHKHSSHKRAEAGEGLIDKMEMSNLLGSTPIR</sequence>
<dbReference type="FunFam" id="1.25.40.10:FF:000031">
    <property type="entry name" value="Pentatricopeptide repeat-containing protein mitochondrial"/>
    <property type="match status" value="2"/>
</dbReference>
<dbReference type="InterPro" id="IPR002401">
    <property type="entry name" value="Cyt_P450_E_grp-I"/>
</dbReference>
<dbReference type="Proteomes" id="UP000516437">
    <property type="component" value="Chromosome 6"/>
</dbReference>
<dbReference type="GO" id="GO:0020037">
    <property type="term" value="F:heme binding"/>
    <property type="evidence" value="ECO:0007669"/>
    <property type="project" value="InterPro"/>
</dbReference>
<dbReference type="GO" id="GO:0016705">
    <property type="term" value="F:oxidoreductase activity, acting on paired donors, with incorporation or reduction of molecular oxygen"/>
    <property type="evidence" value="ECO:0007669"/>
    <property type="project" value="InterPro"/>
</dbReference>
<feature type="repeat" description="PPR" evidence="5">
    <location>
        <begin position="66"/>
        <end position="100"/>
    </location>
</feature>
<evidence type="ECO:0000256" key="4">
    <source>
        <dbReference type="PIRSR" id="PIRSR602401-1"/>
    </source>
</evidence>
<evidence type="ECO:0000256" key="3">
    <source>
        <dbReference type="ARBA" id="ARBA00061659"/>
    </source>
</evidence>
<dbReference type="PRINTS" id="PR00385">
    <property type="entry name" value="P450"/>
</dbReference>
<evidence type="ECO:0000256" key="2">
    <source>
        <dbReference type="ARBA" id="ARBA00022737"/>
    </source>
</evidence>
<dbReference type="PROSITE" id="PS51375">
    <property type="entry name" value="PPR"/>
    <property type="match status" value="9"/>
</dbReference>
<protein>
    <recommendedName>
        <fullName evidence="7">DYW domain-containing protein</fullName>
    </recommendedName>
</protein>
<accession>A0A6A1VG27</accession>
<comment type="similarity">
    <text evidence="1">Belongs to the PPR family. PCMP-H subfamily.</text>
</comment>
<dbReference type="InterPro" id="IPR036396">
    <property type="entry name" value="Cyt_P450_sf"/>
</dbReference>
<dbReference type="InterPro" id="IPR032867">
    <property type="entry name" value="DYW_dom"/>
</dbReference>
<feature type="binding site" description="axial binding residue" evidence="4">
    <location>
        <position position="1723"/>
    </location>
    <ligand>
        <name>heme</name>
        <dbReference type="ChEBI" id="CHEBI:30413"/>
    </ligand>
    <ligandPart>
        <name>Fe</name>
        <dbReference type="ChEBI" id="CHEBI:18248"/>
    </ligandPart>
</feature>
<dbReference type="GO" id="GO:0008270">
    <property type="term" value="F:zinc ion binding"/>
    <property type="evidence" value="ECO:0007669"/>
    <property type="project" value="InterPro"/>
</dbReference>
<reference evidence="8 9" key="1">
    <citation type="journal article" date="2019" name="Plant Biotechnol. J.">
        <title>The red bayberry genome and genetic basis of sex determination.</title>
        <authorList>
            <person name="Jia H.M."/>
            <person name="Jia H.J."/>
            <person name="Cai Q.L."/>
            <person name="Wang Y."/>
            <person name="Zhao H.B."/>
            <person name="Yang W.F."/>
            <person name="Wang G.Y."/>
            <person name="Li Y.H."/>
            <person name="Zhan D.L."/>
            <person name="Shen Y.T."/>
            <person name="Niu Q.F."/>
            <person name="Chang L."/>
            <person name="Qiu J."/>
            <person name="Zhao L."/>
            <person name="Xie H.B."/>
            <person name="Fu W.Y."/>
            <person name="Jin J."/>
            <person name="Li X.W."/>
            <person name="Jiao Y."/>
            <person name="Zhou C.C."/>
            <person name="Tu T."/>
            <person name="Chai C.Y."/>
            <person name="Gao J.L."/>
            <person name="Fan L.J."/>
            <person name="van de Weg E."/>
            <person name="Wang J.Y."/>
            <person name="Gao Z.S."/>
        </authorList>
    </citation>
    <scope>NUCLEOTIDE SEQUENCE [LARGE SCALE GENOMIC DNA]</scope>
    <source>
        <tissue evidence="8">Leaves</tissue>
    </source>
</reference>
<feature type="repeat" description="PPR" evidence="5">
    <location>
        <begin position="172"/>
        <end position="207"/>
    </location>
</feature>
<proteinExistence type="inferred from homology"/>
<dbReference type="FunFam" id="1.25.40.10:FF:002148">
    <property type="entry name" value="Pentatricopeptide repeat-containing protein At2g29760, chloroplastic"/>
    <property type="match status" value="1"/>
</dbReference>
<feature type="repeat" description="PPR" evidence="5">
    <location>
        <begin position="1018"/>
        <end position="1048"/>
    </location>
</feature>
<evidence type="ECO:0000256" key="5">
    <source>
        <dbReference type="PROSITE-ProRule" id="PRU00708"/>
    </source>
</evidence>
<feature type="repeat" description="PPR" evidence="5">
    <location>
        <begin position="781"/>
        <end position="815"/>
    </location>
</feature>
<keyword evidence="4" id="KW-0408">Iron</keyword>
<evidence type="ECO:0000256" key="1">
    <source>
        <dbReference type="ARBA" id="ARBA00006643"/>
    </source>
</evidence>
<keyword evidence="9" id="KW-1185">Reference proteome</keyword>
<name>A0A6A1VG27_9ROSI</name>
<dbReference type="GO" id="GO:0005506">
    <property type="term" value="F:iron ion binding"/>
    <property type="evidence" value="ECO:0007669"/>
    <property type="project" value="InterPro"/>
</dbReference>
<dbReference type="OrthoDB" id="185373at2759"/>
<keyword evidence="2" id="KW-0677">Repeat</keyword>
<comment type="caution">
    <text evidence="8">The sequence shown here is derived from an EMBL/GenBank/DDBJ whole genome shotgun (WGS) entry which is preliminary data.</text>
</comment>
<keyword evidence="4" id="KW-0479">Metal-binding</keyword>
<dbReference type="InterPro" id="IPR001128">
    <property type="entry name" value="Cyt_P450"/>
</dbReference>
<evidence type="ECO:0000259" key="7">
    <source>
        <dbReference type="Pfam" id="PF14432"/>
    </source>
</evidence>
<dbReference type="FunFam" id="1.25.40.10:FF:000344">
    <property type="entry name" value="Pentatricopeptide repeat-containing protein"/>
    <property type="match status" value="1"/>
</dbReference>
<dbReference type="Pfam" id="PF01535">
    <property type="entry name" value="PPR"/>
    <property type="match status" value="13"/>
</dbReference>
<evidence type="ECO:0000313" key="8">
    <source>
        <dbReference type="EMBL" id="KAB1211694.1"/>
    </source>
</evidence>
<feature type="compositionally biased region" description="Basic and acidic residues" evidence="6">
    <location>
        <begin position="1797"/>
        <end position="1812"/>
    </location>
</feature>
<dbReference type="InterPro" id="IPR046848">
    <property type="entry name" value="E_motif"/>
</dbReference>
<feature type="domain" description="DYW" evidence="7">
    <location>
        <begin position="1198"/>
        <end position="1268"/>
    </location>
</feature>
<dbReference type="Pfam" id="PF00067">
    <property type="entry name" value="p450"/>
    <property type="match status" value="1"/>
</dbReference>
<dbReference type="PROSITE" id="PS00086">
    <property type="entry name" value="CYTOCHROME_P450"/>
    <property type="match status" value="1"/>
</dbReference>
<dbReference type="FunFam" id="1.25.40.10:FF:000073">
    <property type="entry name" value="Pentatricopeptide repeat-containing protein chloroplastic"/>
    <property type="match status" value="2"/>
</dbReference>
<dbReference type="GO" id="GO:0003723">
    <property type="term" value="F:RNA binding"/>
    <property type="evidence" value="ECO:0007669"/>
    <property type="project" value="InterPro"/>
</dbReference>